<accession>A0A4S1WB00</accession>
<reference evidence="1 2" key="1">
    <citation type="submission" date="2019-04" db="EMBL/GenBank/DDBJ databases">
        <title>Sphingomonas psychrotolerans sp. nov., isolated from soil in the Tianshan Mountains, Xinjiang, China.</title>
        <authorList>
            <person name="Luo Y."/>
            <person name="Sheng H."/>
        </authorList>
    </citation>
    <scope>NUCLEOTIDE SEQUENCE [LARGE SCALE GENOMIC DNA]</scope>
    <source>
        <strain evidence="1 2">KIS18-15</strain>
    </source>
</reference>
<gene>
    <name evidence="1" type="primary">hutG</name>
    <name evidence="1" type="ORF">E5A74_16560</name>
</gene>
<dbReference type="GO" id="GO:0050129">
    <property type="term" value="F:N-formylglutamate deformylase activity"/>
    <property type="evidence" value="ECO:0007669"/>
    <property type="project" value="UniProtKB-EC"/>
</dbReference>
<dbReference type="Proteomes" id="UP000309848">
    <property type="component" value="Unassembled WGS sequence"/>
</dbReference>
<keyword evidence="1" id="KW-0378">Hydrolase</keyword>
<dbReference type="NCBIfam" id="TIGR02017">
    <property type="entry name" value="hutG_amidohyd"/>
    <property type="match status" value="1"/>
</dbReference>
<dbReference type="OrthoDB" id="8716700at2"/>
<evidence type="ECO:0000313" key="2">
    <source>
        <dbReference type="Proteomes" id="UP000309848"/>
    </source>
</evidence>
<comment type="caution">
    <text evidence="1">The sequence shown here is derived from an EMBL/GenBank/DDBJ whole genome shotgun (WGS) entry which is preliminary data.</text>
</comment>
<dbReference type="Pfam" id="PF05013">
    <property type="entry name" value="FGase"/>
    <property type="match status" value="1"/>
</dbReference>
<dbReference type="Gene3D" id="3.40.630.40">
    <property type="entry name" value="Zn-dependent exopeptidases"/>
    <property type="match status" value="1"/>
</dbReference>
<keyword evidence="2" id="KW-1185">Reference proteome</keyword>
<proteinExistence type="predicted"/>
<organism evidence="1 2">
    <name type="scientific">Sphingomonas naasensis</name>
    <dbReference type="NCBI Taxonomy" id="1344951"/>
    <lineage>
        <taxon>Bacteria</taxon>
        <taxon>Pseudomonadati</taxon>
        <taxon>Pseudomonadota</taxon>
        <taxon>Alphaproteobacteria</taxon>
        <taxon>Sphingomonadales</taxon>
        <taxon>Sphingomonadaceae</taxon>
        <taxon>Sphingomonas</taxon>
    </lineage>
</organism>
<protein>
    <submittedName>
        <fullName evidence="1">N-formylglutamate deformylase</fullName>
        <ecNumber evidence="1">3.5.1.68</ecNumber>
    </submittedName>
</protein>
<dbReference type="InterPro" id="IPR007709">
    <property type="entry name" value="N-FG_amidohydro"/>
</dbReference>
<name>A0A4S1WB00_9SPHN</name>
<dbReference type="SUPFAM" id="SSF53187">
    <property type="entry name" value="Zn-dependent exopeptidases"/>
    <property type="match status" value="1"/>
</dbReference>
<sequence length="278" mass="30722">MADPDWLIVRRGEAPLVLGMPHTGTDIPEDLAPRYVSLWRARKDADWWIDRLYGFAAELDATIVRTTLSRSVIDVNRDPGGVSLYPGQTTTELCPTSTFDGEPLYLPGQEPDDAEIGRRSARWLAPYHAALAAELARLRDVHGSAVLYDCHSIRSHMPRLFDGELPQFNIGTNNGATCDAGLERAVEQACAATGRSLVVNGRFRGGWTTRHHGRPETGVHAIQMELACRGYIDEPDTPDATNWPTPWDPARAAPLAAELRAILTACLDWTQNDHPPRQ</sequence>
<evidence type="ECO:0000313" key="1">
    <source>
        <dbReference type="EMBL" id="TGX39135.1"/>
    </source>
</evidence>
<dbReference type="EC" id="3.5.1.68" evidence="1"/>
<dbReference type="InterPro" id="IPR010247">
    <property type="entry name" value="HutG_amidohyd"/>
</dbReference>
<dbReference type="RefSeq" id="WP_135986752.1">
    <property type="nucleotide sequence ID" value="NZ_JAASQM010000001.1"/>
</dbReference>
<dbReference type="EMBL" id="SRXU01000008">
    <property type="protein sequence ID" value="TGX39135.1"/>
    <property type="molecule type" value="Genomic_DNA"/>
</dbReference>
<dbReference type="AlphaFoldDB" id="A0A4S1WB00"/>